<keyword evidence="3" id="KW-1185">Reference proteome</keyword>
<feature type="domain" description="Methyltransferase" evidence="1">
    <location>
        <begin position="31"/>
        <end position="139"/>
    </location>
</feature>
<dbReference type="InterPro" id="IPR029063">
    <property type="entry name" value="SAM-dependent_MTases_sf"/>
</dbReference>
<dbReference type="Gene3D" id="3.40.50.150">
    <property type="entry name" value="Vaccinia Virus protein VP39"/>
    <property type="match status" value="1"/>
</dbReference>
<proteinExistence type="predicted"/>
<dbReference type="GO" id="GO:0008168">
    <property type="term" value="F:methyltransferase activity"/>
    <property type="evidence" value="ECO:0007669"/>
    <property type="project" value="UniProtKB-KW"/>
</dbReference>
<evidence type="ECO:0000259" key="1">
    <source>
        <dbReference type="Pfam" id="PF13847"/>
    </source>
</evidence>
<sequence length="185" mass="21196">MDKDKIIKFENQLRMAELDPKNSLIRAGFTEKMILCDIGAGTGVFTYPATEISNNDIYALEISDSMIELLTNRMAERNIKNLIIKKVDSTILPVDNNSCDMAIMVTVFHEVENKELMINEIKRILKQKGKLMIIEFHKRKTPMGPPVDHRIAEEYVEEMGNSRGLKTTDKFSLGDNFYCLIFESL</sequence>
<comment type="caution">
    <text evidence="2">The sequence shown here is derived from an EMBL/GenBank/DDBJ whole genome shotgun (WGS) entry which is preliminary data.</text>
</comment>
<gene>
    <name evidence="2" type="ORF">E4K67_27960</name>
</gene>
<name>A0A4Z0QVT7_9FIRM</name>
<dbReference type="Pfam" id="PF13847">
    <property type="entry name" value="Methyltransf_31"/>
    <property type="match status" value="1"/>
</dbReference>
<dbReference type="SUPFAM" id="SSF53335">
    <property type="entry name" value="S-adenosyl-L-methionine-dependent methyltransferases"/>
    <property type="match status" value="1"/>
</dbReference>
<dbReference type="EMBL" id="SPQQ01000024">
    <property type="protein sequence ID" value="TGE34922.1"/>
    <property type="molecule type" value="Genomic_DNA"/>
</dbReference>
<reference evidence="2 3" key="1">
    <citation type="submission" date="2019-03" db="EMBL/GenBank/DDBJ databases">
        <title>Draft Genome Sequence of Desulfosporosinus fructosivorans Strain 63.6F, Isolated from Marine Sediment in the Baltic Sea.</title>
        <authorList>
            <person name="Hausmann B."/>
            <person name="Vandieken V."/>
            <person name="Pjevac P."/>
            <person name="Schreck K."/>
            <person name="Herbold C.W."/>
            <person name="Loy A."/>
        </authorList>
    </citation>
    <scope>NUCLEOTIDE SEQUENCE [LARGE SCALE GENOMIC DNA]</scope>
    <source>
        <strain evidence="2 3">63.6F</strain>
    </source>
</reference>
<keyword evidence="2" id="KW-0808">Transferase</keyword>
<protein>
    <submittedName>
        <fullName evidence="2">Methyltransferase domain-containing protein</fullName>
    </submittedName>
</protein>
<dbReference type="GO" id="GO:0032259">
    <property type="term" value="P:methylation"/>
    <property type="evidence" value="ECO:0007669"/>
    <property type="project" value="UniProtKB-KW"/>
</dbReference>
<dbReference type="OrthoDB" id="9784101at2"/>
<dbReference type="CDD" id="cd02440">
    <property type="entry name" value="AdoMet_MTases"/>
    <property type="match status" value="1"/>
</dbReference>
<dbReference type="InterPro" id="IPR025714">
    <property type="entry name" value="Methyltranfer_dom"/>
</dbReference>
<accession>A0A4Z0QVT7</accession>
<organism evidence="2 3">
    <name type="scientific">Desulfosporosinus fructosivorans</name>
    <dbReference type="NCBI Taxonomy" id="2018669"/>
    <lineage>
        <taxon>Bacteria</taxon>
        <taxon>Bacillati</taxon>
        <taxon>Bacillota</taxon>
        <taxon>Clostridia</taxon>
        <taxon>Eubacteriales</taxon>
        <taxon>Desulfitobacteriaceae</taxon>
        <taxon>Desulfosporosinus</taxon>
    </lineage>
</organism>
<keyword evidence="2" id="KW-0489">Methyltransferase</keyword>
<dbReference type="RefSeq" id="WP_135552780.1">
    <property type="nucleotide sequence ID" value="NZ_SPQQ01000024.1"/>
</dbReference>
<evidence type="ECO:0000313" key="3">
    <source>
        <dbReference type="Proteomes" id="UP000298460"/>
    </source>
</evidence>
<dbReference type="Proteomes" id="UP000298460">
    <property type="component" value="Unassembled WGS sequence"/>
</dbReference>
<dbReference type="AlphaFoldDB" id="A0A4Z0QVT7"/>
<evidence type="ECO:0000313" key="2">
    <source>
        <dbReference type="EMBL" id="TGE34922.1"/>
    </source>
</evidence>